<dbReference type="EMBL" id="CP100595">
    <property type="protein sequence ID" value="UTJ06640.1"/>
    <property type="molecule type" value="Genomic_DNA"/>
</dbReference>
<dbReference type="InterPro" id="IPR036737">
    <property type="entry name" value="OmpA-like_sf"/>
</dbReference>
<dbReference type="PANTHER" id="PTHR30329:SF21">
    <property type="entry name" value="LIPOPROTEIN YIAD-RELATED"/>
    <property type="match status" value="1"/>
</dbReference>
<name>A0ABY5E640_9BACT</name>
<feature type="chain" id="PRO_5047429718" evidence="2">
    <location>
        <begin position="21"/>
        <end position="159"/>
    </location>
</feature>
<dbReference type="Gene3D" id="3.30.1330.60">
    <property type="entry name" value="OmpA-like domain"/>
    <property type="match status" value="1"/>
</dbReference>
<accession>A0ABY5E640</accession>
<dbReference type="Pfam" id="PF00691">
    <property type="entry name" value="OmpA"/>
    <property type="match status" value="1"/>
</dbReference>
<organism evidence="4 5">
    <name type="scientific">Arcobacter roscoffensis</name>
    <dbReference type="NCBI Taxonomy" id="2961520"/>
    <lineage>
        <taxon>Bacteria</taxon>
        <taxon>Pseudomonadati</taxon>
        <taxon>Campylobacterota</taxon>
        <taxon>Epsilonproteobacteria</taxon>
        <taxon>Campylobacterales</taxon>
        <taxon>Arcobacteraceae</taxon>
        <taxon>Arcobacter</taxon>
    </lineage>
</organism>
<dbReference type="InterPro" id="IPR006665">
    <property type="entry name" value="OmpA-like"/>
</dbReference>
<dbReference type="PROSITE" id="PS51123">
    <property type="entry name" value="OMPA_2"/>
    <property type="match status" value="1"/>
</dbReference>
<gene>
    <name evidence="4" type="ORF">NJU99_00690</name>
</gene>
<evidence type="ECO:0000256" key="1">
    <source>
        <dbReference type="PROSITE-ProRule" id="PRU00473"/>
    </source>
</evidence>
<dbReference type="SUPFAM" id="SSF103088">
    <property type="entry name" value="OmpA-like"/>
    <property type="match status" value="1"/>
</dbReference>
<keyword evidence="1" id="KW-0472">Membrane</keyword>
<sequence>MKKILASTFISLITMTSLNAGDCIMVKDLNVQFKNDSTIYSDSSESKEVQEFAQFLKKTKLYAVIEGHTSASAPAGYNYDLSTDRAAKVRNSLVNLGVNSKQVRYMGFGESSPLYNNSTDEGAAKNRRVIAEVFNSAEELATYIESEKARISDIKYKEQ</sequence>
<proteinExistence type="predicted"/>
<feature type="signal peptide" evidence="2">
    <location>
        <begin position="1"/>
        <end position="20"/>
    </location>
</feature>
<evidence type="ECO:0000313" key="4">
    <source>
        <dbReference type="EMBL" id="UTJ06640.1"/>
    </source>
</evidence>
<dbReference type="PANTHER" id="PTHR30329">
    <property type="entry name" value="STATOR ELEMENT OF FLAGELLAR MOTOR COMPLEX"/>
    <property type="match status" value="1"/>
</dbReference>
<dbReference type="RefSeq" id="WP_254576819.1">
    <property type="nucleotide sequence ID" value="NZ_CP100595.1"/>
</dbReference>
<reference evidence="4" key="1">
    <citation type="submission" date="2022-07" db="EMBL/GenBank/DDBJ databases">
        <title>Arcobacter roscoffensis sp. nov., a marine bacterium isolated from coastal seawater collected from Roscoff, France.</title>
        <authorList>
            <person name="Pascual J."/>
            <person name="Lepeaux C."/>
            <person name="Methner A."/>
            <person name="Overmann J."/>
        </authorList>
    </citation>
    <scope>NUCLEOTIDE SEQUENCE</scope>
    <source>
        <strain evidence="4">ARW1-2F2</strain>
    </source>
</reference>
<evidence type="ECO:0000256" key="2">
    <source>
        <dbReference type="SAM" id="SignalP"/>
    </source>
</evidence>
<feature type="domain" description="OmpA-like" evidence="3">
    <location>
        <begin position="20"/>
        <end position="137"/>
    </location>
</feature>
<keyword evidence="5" id="KW-1185">Reference proteome</keyword>
<dbReference type="InterPro" id="IPR050330">
    <property type="entry name" value="Bact_OuterMem_StrucFunc"/>
</dbReference>
<evidence type="ECO:0000313" key="5">
    <source>
        <dbReference type="Proteomes" id="UP001060012"/>
    </source>
</evidence>
<evidence type="ECO:0000259" key="3">
    <source>
        <dbReference type="PROSITE" id="PS51123"/>
    </source>
</evidence>
<protein>
    <submittedName>
        <fullName evidence="4">OmpA family protein</fullName>
    </submittedName>
</protein>
<dbReference type="CDD" id="cd07185">
    <property type="entry name" value="OmpA_C-like"/>
    <property type="match status" value="1"/>
</dbReference>
<dbReference type="Proteomes" id="UP001060012">
    <property type="component" value="Chromosome"/>
</dbReference>
<keyword evidence="2" id="KW-0732">Signal</keyword>